<organism evidence="6 7">
    <name type="scientific">Acidobacterium capsulatum (strain ATCC 51196 / DSM 11244 / BCRC 80197 / JCM 7670 / NBRC 15755 / NCIMB 13165 / 161)</name>
    <dbReference type="NCBI Taxonomy" id="240015"/>
    <lineage>
        <taxon>Bacteria</taxon>
        <taxon>Pseudomonadati</taxon>
        <taxon>Acidobacteriota</taxon>
        <taxon>Terriglobia</taxon>
        <taxon>Terriglobales</taxon>
        <taxon>Acidobacteriaceae</taxon>
        <taxon>Acidobacterium</taxon>
    </lineage>
</organism>
<keyword evidence="7" id="KW-1185">Reference proteome</keyword>
<feature type="chain" id="PRO_5002907410" description="TonB-dependent transporter Oar-like beta-barrel domain-containing protein" evidence="4">
    <location>
        <begin position="33"/>
        <end position="1243"/>
    </location>
</feature>
<dbReference type="Proteomes" id="UP000002207">
    <property type="component" value="Chromosome"/>
</dbReference>
<accession>C1F587</accession>
<evidence type="ECO:0000256" key="3">
    <source>
        <dbReference type="ARBA" id="ARBA00023237"/>
    </source>
</evidence>
<keyword evidence="3" id="KW-0998">Cell outer membrane</keyword>
<dbReference type="RefSeq" id="WP_015896404.1">
    <property type="nucleotide sequence ID" value="NC_012483.1"/>
</dbReference>
<evidence type="ECO:0000256" key="4">
    <source>
        <dbReference type="SAM" id="SignalP"/>
    </source>
</evidence>
<dbReference type="AlphaFoldDB" id="C1F587"/>
<dbReference type="InterPro" id="IPR036942">
    <property type="entry name" value="Beta-barrel_TonB_sf"/>
</dbReference>
<dbReference type="Gene3D" id="2.40.170.20">
    <property type="entry name" value="TonB-dependent receptor, beta-barrel domain"/>
    <property type="match status" value="1"/>
</dbReference>
<dbReference type="STRING" id="240015.ACP_1258"/>
<dbReference type="Pfam" id="PF25183">
    <property type="entry name" value="OMP_b-brl_4"/>
    <property type="match status" value="1"/>
</dbReference>
<sequence length="1243" mass="133930">MEPKNGRWGRYLRLAVASAAVCAAPHMLLAQANNATLSGTVVDPTHAVLPGATVKLTNVATGDVRTTKSNGTGDFTFVDLPSANFTLSVQMSGFQVDKVGGIHLDPGDSRNLHELILQPGSTTQTVVVKTAANEITLDSGSASTLISAQDIKHLAVEGRDVTELLKILPGFSLSTGNNSVTNTPVSDPAQVSVAGGYGSYSAEGTISSAIEELYDGIDITDPGNYGGSLQNINYDQVAEVKVDTSGATADNVGGPVIINAVGKSGTREFHGDVYTYGRTYQMNSVDWLSKFDHQSAPPDREIYPGFAISGPVLLPHLDFNHNRHLTFFAGLEGYFQKNEYAYGNAGSAIVTALVPTAAMRNGDFSQAQLNQYLGPLASNSSYANLARVPATGLDGTPLANGQLGSNLNATQQALINTLPLPNQATVTQGYNYAHTNLIDNDNWQGQIRIDDQINQNNRLFVMYSTERGKEGVPQVPYYSPHGPTGGTNTPGGGMLADLNSEIGTLNLTTILSPTMTNQLSLSGAYFDQDYVLKDPAALTLNGQWNFSGIFNNGSKVIPEFQDYGYNGLPVNLYPDTSFGGIYAKKWDRYGEDDITKVLGRHTLRGGIYIGLTNNHQATPFVATNGAIDMYYIGSTYNDAPNGTTEYSTGAQGSGNGGNYLADFLEGGVFQYSQTNLDPAPNIYFWNIAGYVQDHYRVTPYITLQYGVRIDDLAPWSDAHGIGIPVWDPSTYTTGQNPSLPGFLWHGIDKSIPASGINAHAPFIEPRVGFAWDMRHNGQTVLRAGFGLYTSHDSANDVETPASEAVGQRTIQLTGPFLYQQAVPELAKNAVTGSGFTPTTSVSGFKMGDDLQPQIYTYNVDLDQRTIWHSLLQIAYIGNISRHLLDNGSTQPVTTDNINAIPIGGLYKADPITGQTYPLACPPGSSSSTCTAISGLSQQQVDDFRPFPDYNALNIASHRLYANYNSLQVTWNKQQGPLTFGINYTWSKALGVWGASNNGTPGTPFDLRSNYGPEAFDRRNAFNATYAYTVGKIFHQRLLAGLANQWMISGITTAQSGSPLQASWNPDFGTTGSLNILYNGYKANIPVSAQELLGTPDVYLMPQVTCNPAATHGSHVYINNSCFSLPTQVGQQGPYQFHEVAGPAFFDTDLSLQKSFGLGGSRSILVRYTAFNFLNHANSTLDTNVEPNNLILNYTNFNSTNSNTFYQSLPNALASATNSNANVFGTTNIKIGRRISEVEVKFSF</sequence>
<reference evidence="6 7" key="1">
    <citation type="journal article" date="2009" name="Appl. Environ. Microbiol.">
        <title>Three genomes from the phylum Acidobacteria provide insight into the lifestyles of these microorganisms in soils.</title>
        <authorList>
            <person name="Ward N.L."/>
            <person name="Challacombe J.F."/>
            <person name="Janssen P.H."/>
            <person name="Henrissat B."/>
            <person name="Coutinho P.M."/>
            <person name="Wu M."/>
            <person name="Xie G."/>
            <person name="Haft D.H."/>
            <person name="Sait M."/>
            <person name="Badger J."/>
            <person name="Barabote R.D."/>
            <person name="Bradley B."/>
            <person name="Brettin T.S."/>
            <person name="Brinkac L.M."/>
            <person name="Bruce D."/>
            <person name="Creasy T."/>
            <person name="Daugherty S.C."/>
            <person name="Davidsen T.M."/>
            <person name="DeBoy R.T."/>
            <person name="Detter J.C."/>
            <person name="Dodson R.J."/>
            <person name="Durkin A.S."/>
            <person name="Ganapathy A."/>
            <person name="Gwinn-Giglio M."/>
            <person name="Han C.S."/>
            <person name="Khouri H."/>
            <person name="Kiss H."/>
            <person name="Kothari S.P."/>
            <person name="Madupu R."/>
            <person name="Nelson K.E."/>
            <person name="Nelson W.C."/>
            <person name="Paulsen I."/>
            <person name="Penn K."/>
            <person name="Ren Q."/>
            <person name="Rosovitz M.J."/>
            <person name="Selengut J.D."/>
            <person name="Shrivastava S."/>
            <person name="Sullivan S.A."/>
            <person name="Tapia R."/>
            <person name="Thompson L.S."/>
            <person name="Watkins K.L."/>
            <person name="Yang Q."/>
            <person name="Yu C."/>
            <person name="Zafar N."/>
            <person name="Zhou L."/>
            <person name="Kuske C.R."/>
        </authorList>
    </citation>
    <scope>NUCLEOTIDE SEQUENCE [LARGE SCALE GENOMIC DNA]</scope>
    <source>
        <strain evidence="7">ATCC 51196 / DSM 11244 / BCRC 80197 / JCM 7670 / NBRC 15755 / NCIMB 13165 / 161</strain>
    </source>
</reference>
<comment type="subcellular location">
    <subcellularLocation>
        <location evidence="1">Cell outer membrane</location>
    </subcellularLocation>
</comment>
<evidence type="ECO:0000313" key="7">
    <source>
        <dbReference type="Proteomes" id="UP000002207"/>
    </source>
</evidence>
<dbReference type="Pfam" id="PF13620">
    <property type="entry name" value="CarboxypepD_reg"/>
    <property type="match status" value="1"/>
</dbReference>
<evidence type="ECO:0000256" key="2">
    <source>
        <dbReference type="ARBA" id="ARBA00023136"/>
    </source>
</evidence>
<dbReference type="InParanoid" id="C1F587"/>
<dbReference type="SUPFAM" id="SSF56935">
    <property type="entry name" value="Porins"/>
    <property type="match status" value="1"/>
</dbReference>
<dbReference type="InterPro" id="IPR008969">
    <property type="entry name" value="CarboxyPept-like_regulatory"/>
</dbReference>
<keyword evidence="4" id="KW-0732">Signal</keyword>
<feature type="signal peptide" evidence="4">
    <location>
        <begin position="1"/>
        <end position="32"/>
    </location>
</feature>
<dbReference type="HOGENOM" id="CLU_006298_0_0_0"/>
<protein>
    <recommendedName>
        <fullName evidence="5">TonB-dependent transporter Oar-like beta-barrel domain-containing protein</fullName>
    </recommendedName>
</protein>
<dbReference type="InterPro" id="IPR057601">
    <property type="entry name" value="Oar-like_b-barrel"/>
</dbReference>
<dbReference type="eggNOG" id="COG4771">
    <property type="taxonomic scope" value="Bacteria"/>
</dbReference>
<name>C1F587_ACIC5</name>
<gene>
    <name evidence="6" type="ordered locus">ACP_1258</name>
</gene>
<evidence type="ECO:0000313" key="6">
    <source>
        <dbReference type="EMBL" id="ACO34225.1"/>
    </source>
</evidence>
<feature type="domain" description="TonB-dependent transporter Oar-like beta-barrel" evidence="5">
    <location>
        <begin position="263"/>
        <end position="1181"/>
    </location>
</feature>
<dbReference type="SUPFAM" id="SSF49464">
    <property type="entry name" value="Carboxypeptidase regulatory domain-like"/>
    <property type="match status" value="1"/>
</dbReference>
<dbReference type="GO" id="GO:0009279">
    <property type="term" value="C:cell outer membrane"/>
    <property type="evidence" value="ECO:0007669"/>
    <property type="project" value="UniProtKB-SubCell"/>
</dbReference>
<dbReference type="KEGG" id="aca:ACP_1258"/>
<evidence type="ECO:0000259" key="5">
    <source>
        <dbReference type="Pfam" id="PF25183"/>
    </source>
</evidence>
<dbReference type="OrthoDB" id="97893at2"/>
<evidence type="ECO:0000256" key="1">
    <source>
        <dbReference type="ARBA" id="ARBA00004442"/>
    </source>
</evidence>
<dbReference type="EMBL" id="CP001472">
    <property type="protein sequence ID" value="ACO34225.1"/>
    <property type="molecule type" value="Genomic_DNA"/>
</dbReference>
<dbReference type="Gene3D" id="2.60.40.1120">
    <property type="entry name" value="Carboxypeptidase-like, regulatory domain"/>
    <property type="match status" value="1"/>
</dbReference>
<keyword evidence="2" id="KW-0472">Membrane</keyword>
<proteinExistence type="predicted"/>